<keyword evidence="3" id="KW-0963">Cytoplasm</keyword>
<keyword evidence="7 11" id="KW-0418">Kinase</keyword>
<dbReference type="InterPro" id="IPR011009">
    <property type="entry name" value="Kinase-like_dom_sf"/>
</dbReference>
<keyword evidence="12" id="KW-1185">Reference proteome</keyword>
<proteinExistence type="predicted"/>
<dbReference type="PROSITE" id="PS50011">
    <property type="entry name" value="PROTEIN_KINASE_DOM"/>
    <property type="match status" value="1"/>
</dbReference>
<comment type="catalytic activity">
    <reaction evidence="9">
        <text>L-seryl-[I-kappa-B protein] + ATP = O-phospho-L-seryl-[I-kappa-B protein] + ADP + H(+)</text>
        <dbReference type="Rhea" id="RHEA:19073"/>
        <dbReference type="Rhea" id="RHEA-COMP:13698"/>
        <dbReference type="Rhea" id="RHEA-COMP:13699"/>
        <dbReference type="ChEBI" id="CHEBI:15378"/>
        <dbReference type="ChEBI" id="CHEBI:29999"/>
        <dbReference type="ChEBI" id="CHEBI:30616"/>
        <dbReference type="ChEBI" id="CHEBI:83421"/>
        <dbReference type="ChEBI" id="CHEBI:456216"/>
        <dbReference type="EC" id="2.7.11.10"/>
    </reaction>
</comment>
<dbReference type="SMART" id="SM00220">
    <property type="entry name" value="S_TKc"/>
    <property type="match status" value="1"/>
</dbReference>
<dbReference type="Pfam" id="PF00069">
    <property type="entry name" value="Pkinase"/>
    <property type="match status" value="1"/>
</dbReference>
<protein>
    <recommendedName>
        <fullName evidence="2">IkappaB kinase</fullName>
        <ecNumber evidence="2">2.7.11.10</ecNumber>
    </recommendedName>
</protein>
<dbReference type="Proteomes" id="UP000008237">
    <property type="component" value="Unassembled WGS sequence"/>
</dbReference>
<dbReference type="GO" id="GO:0033209">
    <property type="term" value="P:tumor necrosis factor-mediated signaling pathway"/>
    <property type="evidence" value="ECO:0007669"/>
    <property type="project" value="TreeGrafter"/>
</dbReference>
<accession>E2BUS7</accession>
<dbReference type="InterPro" id="IPR000719">
    <property type="entry name" value="Prot_kinase_dom"/>
</dbReference>
<evidence type="ECO:0000256" key="1">
    <source>
        <dbReference type="ARBA" id="ARBA00004496"/>
    </source>
</evidence>
<dbReference type="InParanoid" id="E2BUS7"/>
<evidence type="ECO:0000256" key="8">
    <source>
        <dbReference type="ARBA" id="ARBA00022840"/>
    </source>
</evidence>
<sequence length="319" mass="36895">MTSSSDQSSNNWKLSKILGVGGFGIVELWIHAQSNKKLAIKKCKSSYTQLTPVQQKRWAIEVDIMGRLKHPNIVKTGYLPFKFPNVENSLPVLCMEYCRKGDLRKILNQPENCCGIEEIEAIKVMSEISSAVEYLHSHNITHRDLKPENIVLQDENNILSYKLIDLGYAKELGEASTSASLVGTLNYVAPELLWQEKYSCSADYWSLGILYYELVTGMRPFLPTMQHTMEWMKYIKNKCNEDIHAYETEGIIIFGQDIQDPTHLSSRLRHKMVNWFRLVLKWEPRKRGKMIDESGTLCLMVFKMLQQILSKKVYTHMHK</sequence>
<evidence type="ECO:0000256" key="4">
    <source>
        <dbReference type="ARBA" id="ARBA00022527"/>
    </source>
</evidence>
<evidence type="ECO:0000256" key="7">
    <source>
        <dbReference type="ARBA" id="ARBA00022777"/>
    </source>
</evidence>
<dbReference type="SUPFAM" id="SSF56112">
    <property type="entry name" value="Protein kinase-like (PK-like)"/>
    <property type="match status" value="1"/>
</dbReference>
<dbReference type="InterPro" id="IPR008271">
    <property type="entry name" value="Ser/Thr_kinase_AS"/>
</dbReference>
<dbReference type="EC" id="2.7.11.10" evidence="2"/>
<dbReference type="PROSITE" id="PS00108">
    <property type="entry name" value="PROTEIN_KINASE_ST"/>
    <property type="match status" value="1"/>
</dbReference>
<keyword evidence="4" id="KW-0723">Serine/threonine-protein kinase</keyword>
<dbReference type="PANTHER" id="PTHR22969:SF17">
    <property type="entry name" value="INHIBITOR OF NUCLEAR FACTOR KAPPA-B KINASE SUBUNIT BETA"/>
    <property type="match status" value="1"/>
</dbReference>
<dbReference type="InterPro" id="IPR051180">
    <property type="entry name" value="IKK"/>
</dbReference>
<evidence type="ECO:0000256" key="3">
    <source>
        <dbReference type="ARBA" id="ARBA00022490"/>
    </source>
</evidence>
<dbReference type="GO" id="GO:0008385">
    <property type="term" value="C:IkappaB kinase complex"/>
    <property type="evidence" value="ECO:0007669"/>
    <property type="project" value="TreeGrafter"/>
</dbReference>
<dbReference type="GO" id="GO:0005524">
    <property type="term" value="F:ATP binding"/>
    <property type="evidence" value="ECO:0007669"/>
    <property type="project" value="UniProtKB-KW"/>
</dbReference>
<gene>
    <name evidence="11" type="ORF">EAI_14160</name>
</gene>
<dbReference type="GO" id="GO:0045944">
    <property type="term" value="P:positive regulation of transcription by RNA polymerase II"/>
    <property type="evidence" value="ECO:0007669"/>
    <property type="project" value="TreeGrafter"/>
</dbReference>
<dbReference type="STRING" id="610380.E2BUS7"/>
<evidence type="ECO:0000313" key="12">
    <source>
        <dbReference type="Proteomes" id="UP000008237"/>
    </source>
</evidence>
<feature type="domain" description="Protein kinase" evidence="10">
    <location>
        <begin position="12"/>
        <end position="302"/>
    </location>
</feature>
<organism evidence="12">
    <name type="scientific">Harpegnathos saltator</name>
    <name type="common">Jerdon's jumping ant</name>
    <dbReference type="NCBI Taxonomy" id="610380"/>
    <lineage>
        <taxon>Eukaryota</taxon>
        <taxon>Metazoa</taxon>
        <taxon>Ecdysozoa</taxon>
        <taxon>Arthropoda</taxon>
        <taxon>Hexapoda</taxon>
        <taxon>Insecta</taxon>
        <taxon>Pterygota</taxon>
        <taxon>Neoptera</taxon>
        <taxon>Endopterygota</taxon>
        <taxon>Hymenoptera</taxon>
        <taxon>Apocrita</taxon>
        <taxon>Aculeata</taxon>
        <taxon>Formicoidea</taxon>
        <taxon>Formicidae</taxon>
        <taxon>Ponerinae</taxon>
        <taxon>Ponerini</taxon>
        <taxon>Harpegnathos</taxon>
    </lineage>
</organism>
<dbReference type="PANTHER" id="PTHR22969">
    <property type="entry name" value="IKB KINASE"/>
    <property type="match status" value="1"/>
</dbReference>
<keyword evidence="6" id="KW-0547">Nucleotide-binding</keyword>
<dbReference type="OrthoDB" id="267381at2759"/>
<evidence type="ECO:0000313" key="11">
    <source>
        <dbReference type="EMBL" id="EFN80550.1"/>
    </source>
</evidence>
<evidence type="ECO:0000259" key="10">
    <source>
        <dbReference type="PROSITE" id="PS50011"/>
    </source>
</evidence>
<name>E2BUS7_HARSA</name>
<dbReference type="Gene3D" id="1.10.510.10">
    <property type="entry name" value="Transferase(Phosphotransferase) domain 1"/>
    <property type="match status" value="1"/>
</dbReference>
<dbReference type="GO" id="GO:0008384">
    <property type="term" value="F:IkappaB kinase activity"/>
    <property type="evidence" value="ECO:0007669"/>
    <property type="project" value="UniProtKB-EC"/>
</dbReference>
<reference evidence="11 12" key="1">
    <citation type="journal article" date="2010" name="Science">
        <title>Genomic comparison of the ants Camponotus floridanus and Harpegnathos saltator.</title>
        <authorList>
            <person name="Bonasio R."/>
            <person name="Zhang G."/>
            <person name="Ye C."/>
            <person name="Mutti N.S."/>
            <person name="Fang X."/>
            <person name="Qin N."/>
            <person name="Donahue G."/>
            <person name="Yang P."/>
            <person name="Li Q."/>
            <person name="Li C."/>
            <person name="Zhang P."/>
            <person name="Huang Z."/>
            <person name="Berger S.L."/>
            <person name="Reinberg D."/>
            <person name="Wang J."/>
            <person name="Liebig J."/>
        </authorList>
    </citation>
    <scope>NUCLEOTIDE SEQUENCE [LARGE SCALE GENOMIC DNA]</scope>
    <source>
        <strain evidence="11 12">R22 G/1</strain>
    </source>
</reference>
<keyword evidence="5" id="KW-0808">Transferase</keyword>
<evidence type="ECO:0000256" key="5">
    <source>
        <dbReference type="ARBA" id="ARBA00022679"/>
    </source>
</evidence>
<evidence type="ECO:0000256" key="9">
    <source>
        <dbReference type="ARBA" id="ARBA00048789"/>
    </source>
</evidence>
<keyword evidence="8" id="KW-0067">ATP-binding</keyword>
<dbReference type="EMBL" id="GL450746">
    <property type="protein sequence ID" value="EFN80550.1"/>
    <property type="molecule type" value="Genomic_DNA"/>
</dbReference>
<evidence type="ECO:0000256" key="2">
    <source>
        <dbReference type="ARBA" id="ARBA00012442"/>
    </source>
</evidence>
<comment type="subcellular location">
    <subcellularLocation>
        <location evidence="1">Cytoplasm</location>
    </subcellularLocation>
</comment>
<evidence type="ECO:0000256" key="6">
    <source>
        <dbReference type="ARBA" id="ARBA00022741"/>
    </source>
</evidence>
<dbReference type="OMA" id="HIAITEV"/>
<dbReference type="AlphaFoldDB" id="E2BUS7"/>